<dbReference type="PIRSF" id="PIRSF016184">
    <property type="entry name" value="PhzC_PhzF"/>
    <property type="match status" value="1"/>
</dbReference>
<evidence type="ECO:0000256" key="2">
    <source>
        <dbReference type="ARBA" id="ARBA00023235"/>
    </source>
</evidence>
<proteinExistence type="inferred from homology"/>
<evidence type="ECO:0000256" key="1">
    <source>
        <dbReference type="ARBA" id="ARBA00008270"/>
    </source>
</evidence>
<dbReference type="Gene3D" id="3.10.310.10">
    <property type="entry name" value="Diaminopimelate Epimerase, Chain A, domain 1"/>
    <property type="match status" value="2"/>
</dbReference>
<dbReference type="AlphaFoldDB" id="A0A6P0UK87"/>
<evidence type="ECO:0000313" key="5">
    <source>
        <dbReference type="Proteomes" id="UP000468581"/>
    </source>
</evidence>
<sequence>MIIPIYQVDAFTTKVFQGNYAAVCPLRRWLEDEELLNIARENNLSETAFIIQEGKDFTIRWFTPDIEMDLCGHATLASAHVIFNHLYYSQEEIVFNSASGTLKAIKNDEFIYLDFPSRMPVPAELPEVIGSAMGKAPKEVHKSRDYVLLYENEEEILNLKPKKEILDQINLDPGGIIVTAPGEEVDFVSRFFTSQASIFEDPVTGSAHCSLIPFWSERLNKTDLNAKQLSERGGELHCILNKDRVLIGGKCVTYLKGEIYI</sequence>
<comment type="similarity">
    <text evidence="1">Belongs to the PhzF family.</text>
</comment>
<evidence type="ECO:0000313" key="4">
    <source>
        <dbReference type="EMBL" id="NER12962.1"/>
    </source>
</evidence>
<protein>
    <submittedName>
        <fullName evidence="4">PhzF family phenazine biosynthesis isomerase</fullName>
    </submittedName>
</protein>
<dbReference type="Proteomes" id="UP000468581">
    <property type="component" value="Unassembled WGS sequence"/>
</dbReference>
<dbReference type="EMBL" id="JAABOO010000001">
    <property type="protein sequence ID" value="NER12962.1"/>
    <property type="molecule type" value="Genomic_DNA"/>
</dbReference>
<dbReference type="PANTHER" id="PTHR13774:SF17">
    <property type="entry name" value="PHENAZINE BIOSYNTHESIS-LIKE DOMAIN-CONTAINING PROTEIN"/>
    <property type="match status" value="1"/>
</dbReference>
<reference evidence="4 5" key="1">
    <citation type="submission" date="2020-01" db="EMBL/GenBank/DDBJ databases">
        <title>Leptobacterium flavescens.</title>
        <authorList>
            <person name="Wang G."/>
        </authorList>
    </citation>
    <scope>NUCLEOTIDE SEQUENCE [LARGE SCALE GENOMIC DNA]</scope>
    <source>
        <strain evidence="4 5">KCTC 22160</strain>
    </source>
</reference>
<dbReference type="PANTHER" id="PTHR13774">
    <property type="entry name" value="PHENAZINE BIOSYNTHESIS PROTEIN"/>
    <property type="match status" value="1"/>
</dbReference>
<dbReference type="NCBIfam" id="TIGR00654">
    <property type="entry name" value="PhzF_family"/>
    <property type="match status" value="1"/>
</dbReference>
<evidence type="ECO:0000256" key="3">
    <source>
        <dbReference type="PIRSR" id="PIRSR016184-1"/>
    </source>
</evidence>
<organism evidence="4 5">
    <name type="scientific">Leptobacterium flavescens</name>
    <dbReference type="NCBI Taxonomy" id="472055"/>
    <lineage>
        <taxon>Bacteria</taxon>
        <taxon>Pseudomonadati</taxon>
        <taxon>Bacteroidota</taxon>
        <taxon>Flavobacteriia</taxon>
        <taxon>Flavobacteriales</taxon>
        <taxon>Flavobacteriaceae</taxon>
        <taxon>Leptobacterium</taxon>
    </lineage>
</organism>
<dbReference type="GO" id="GO:0005737">
    <property type="term" value="C:cytoplasm"/>
    <property type="evidence" value="ECO:0007669"/>
    <property type="project" value="TreeGrafter"/>
</dbReference>
<keyword evidence="5" id="KW-1185">Reference proteome</keyword>
<dbReference type="Pfam" id="PF02567">
    <property type="entry name" value="PhzC-PhzF"/>
    <property type="match status" value="1"/>
</dbReference>
<keyword evidence="2 4" id="KW-0413">Isomerase</keyword>
<dbReference type="GO" id="GO:0016853">
    <property type="term" value="F:isomerase activity"/>
    <property type="evidence" value="ECO:0007669"/>
    <property type="project" value="UniProtKB-KW"/>
</dbReference>
<dbReference type="InterPro" id="IPR003719">
    <property type="entry name" value="Phenazine_PhzF-like"/>
</dbReference>
<dbReference type="SUPFAM" id="SSF54506">
    <property type="entry name" value="Diaminopimelate epimerase-like"/>
    <property type="match status" value="1"/>
</dbReference>
<dbReference type="RefSeq" id="WP_163605967.1">
    <property type="nucleotide sequence ID" value="NZ_JAABOO010000001.1"/>
</dbReference>
<gene>
    <name evidence="4" type="ORF">GWK08_05895</name>
</gene>
<accession>A0A6P0UK87</accession>
<comment type="caution">
    <text evidence="4">The sequence shown here is derived from an EMBL/GenBank/DDBJ whole genome shotgun (WGS) entry which is preliminary data.</text>
</comment>
<feature type="active site" evidence="3">
    <location>
        <position position="46"/>
    </location>
</feature>
<name>A0A6P0UK87_9FLAO</name>